<feature type="signal peptide" evidence="3">
    <location>
        <begin position="1"/>
        <end position="23"/>
    </location>
</feature>
<dbReference type="Gene3D" id="3.40.190.10">
    <property type="entry name" value="Periplasmic binding protein-like II"/>
    <property type="match status" value="2"/>
</dbReference>
<evidence type="ECO:0000256" key="1">
    <source>
        <dbReference type="ARBA" id="ARBA00010333"/>
    </source>
</evidence>
<dbReference type="EMBL" id="LOHF01000013">
    <property type="protein sequence ID" value="OUM72846.1"/>
    <property type="molecule type" value="Genomic_DNA"/>
</dbReference>
<dbReference type="AlphaFoldDB" id="A0A1Y3NZ56"/>
<comment type="similarity">
    <text evidence="1">Belongs to the bacterial solute-binding protein 3 family.</text>
</comment>
<dbReference type="SUPFAM" id="SSF53850">
    <property type="entry name" value="Periplasmic binding protein-like II"/>
    <property type="match status" value="1"/>
</dbReference>
<comment type="caution">
    <text evidence="5">The sequence shown here is derived from an EMBL/GenBank/DDBJ whole genome shotgun (WGS) entry which is preliminary data.</text>
</comment>
<keyword evidence="2 3" id="KW-0732">Signal</keyword>
<protein>
    <recommendedName>
        <fullName evidence="4">Solute-binding protein family 3/N-terminal domain-containing protein</fullName>
    </recommendedName>
</protein>
<dbReference type="SMART" id="SM00062">
    <property type="entry name" value="PBPb"/>
    <property type="match status" value="1"/>
</dbReference>
<organism evidence="5 6">
    <name type="scientific">Pseudomonas caspiana</name>
    <dbReference type="NCBI Taxonomy" id="1451454"/>
    <lineage>
        <taxon>Bacteria</taxon>
        <taxon>Pseudomonadati</taxon>
        <taxon>Pseudomonadota</taxon>
        <taxon>Gammaproteobacteria</taxon>
        <taxon>Pseudomonadales</taxon>
        <taxon>Pseudomonadaceae</taxon>
        <taxon>Pseudomonas</taxon>
    </lineage>
</organism>
<evidence type="ECO:0000256" key="3">
    <source>
        <dbReference type="SAM" id="SignalP"/>
    </source>
</evidence>
<proteinExistence type="inferred from homology"/>
<gene>
    <name evidence="5" type="ORF">AUC60_15790</name>
</gene>
<name>A0A1Y3NZ56_9PSED</name>
<evidence type="ECO:0000259" key="4">
    <source>
        <dbReference type="SMART" id="SM00062"/>
    </source>
</evidence>
<evidence type="ECO:0000256" key="2">
    <source>
        <dbReference type="ARBA" id="ARBA00022729"/>
    </source>
</evidence>
<dbReference type="RefSeq" id="WP_087269361.1">
    <property type="nucleotide sequence ID" value="NZ_JBJGBV010000014.1"/>
</dbReference>
<dbReference type="PANTHER" id="PTHR35936:SF25">
    <property type="entry name" value="ABC TRANSPORTER SUBSTRATE-BINDING PROTEIN"/>
    <property type="match status" value="1"/>
</dbReference>
<dbReference type="Pfam" id="PF00497">
    <property type="entry name" value="SBP_bac_3"/>
    <property type="match status" value="1"/>
</dbReference>
<accession>A0A1Y3NZ56</accession>
<sequence>MFLPKIFLGWMLTTLSLTGLAHAEIYQVGGSQWRPFSYEDEQGELRGISTDIARRVLQLANIEAQFVSYPVNRLQAMLGKDELDMNFADSAQWNSKDELDHFVFSEPYLRVKEHLYVLKGSPAAKIPVDKLQGLTIGTIRGYTYLNMDPSFADKRLVELETSEDSALLQLLLARRVDAIAMVDDLFDYLVAEQHMDPDLFQRGALLSDAHVSIKLQPELAPHLPAINKAIRSMIRSGEVARIRTSYLLSHKPDGCQKADVTC</sequence>
<dbReference type="Proteomes" id="UP000195440">
    <property type="component" value="Unassembled WGS sequence"/>
</dbReference>
<evidence type="ECO:0000313" key="6">
    <source>
        <dbReference type="Proteomes" id="UP000195440"/>
    </source>
</evidence>
<dbReference type="InterPro" id="IPR001638">
    <property type="entry name" value="Solute-binding_3/MltF_N"/>
</dbReference>
<dbReference type="PANTHER" id="PTHR35936">
    <property type="entry name" value="MEMBRANE-BOUND LYTIC MUREIN TRANSGLYCOSYLASE F"/>
    <property type="match status" value="1"/>
</dbReference>
<reference evidence="5 6" key="1">
    <citation type="journal article" date="2017" name="Syst. Appl. Microbiol.">
        <title>Pseudomonas caspiana sp. nov., a citrus pathogen in the Pseudomonas syringae phylogenetic group.</title>
        <authorList>
            <person name="Busquets A."/>
            <person name="Gomila M."/>
            <person name="Beiki F."/>
            <person name="Mulet M."/>
            <person name="Rahimian H."/>
            <person name="Garcia-Valdes E."/>
            <person name="Lalucat J."/>
        </authorList>
    </citation>
    <scope>NUCLEOTIDE SEQUENCE [LARGE SCALE GENOMIC DNA]</scope>
    <source>
        <strain evidence="5 6">FBF102</strain>
    </source>
</reference>
<feature type="chain" id="PRO_5012124468" description="Solute-binding protein family 3/N-terminal domain-containing protein" evidence="3">
    <location>
        <begin position="24"/>
        <end position="262"/>
    </location>
</feature>
<keyword evidence="6" id="KW-1185">Reference proteome</keyword>
<evidence type="ECO:0000313" key="5">
    <source>
        <dbReference type="EMBL" id="OUM72846.1"/>
    </source>
</evidence>
<feature type="domain" description="Solute-binding protein family 3/N-terminal" evidence="4">
    <location>
        <begin position="25"/>
        <end position="250"/>
    </location>
</feature>